<gene>
    <name evidence="3" type="ORF">N7493_001200</name>
</gene>
<feature type="chain" id="PRO_5042110497" description="Oxidase ustYa" evidence="2">
    <location>
        <begin position="23"/>
        <end position="247"/>
    </location>
</feature>
<reference evidence="3" key="1">
    <citation type="journal article" date="2023" name="IMA Fungus">
        <title>Comparative genomic study of the Penicillium genus elucidates a diverse pangenome and 15 lateral gene transfer events.</title>
        <authorList>
            <person name="Petersen C."/>
            <person name="Sorensen T."/>
            <person name="Nielsen M.R."/>
            <person name="Sondergaard T.E."/>
            <person name="Sorensen J.L."/>
            <person name="Fitzpatrick D.A."/>
            <person name="Frisvad J.C."/>
            <person name="Nielsen K.L."/>
        </authorList>
    </citation>
    <scope>NUCLEOTIDE SEQUENCE</scope>
    <source>
        <strain evidence="3">IBT 17514</strain>
    </source>
</reference>
<evidence type="ECO:0000256" key="2">
    <source>
        <dbReference type="SAM" id="SignalP"/>
    </source>
</evidence>
<comment type="caution">
    <text evidence="3">The sequence shown here is derived from an EMBL/GenBank/DDBJ whole genome shotgun (WGS) entry which is preliminary data.</text>
</comment>
<dbReference type="InterPro" id="IPR021765">
    <property type="entry name" value="UstYa-like"/>
</dbReference>
<dbReference type="Proteomes" id="UP001215712">
    <property type="component" value="Unassembled WGS sequence"/>
</dbReference>
<name>A0AAD6MZL1_9EURO</name>
<dbReference type="GO" id="GO:0043386">
    <property type="term" value="P:mycotoxin biosynthetic process"/>
    <property type="evidence" value="ECO:0007669"/>
    <property type="project" value="InterPro"/>
</dbReference>
<evidence type="ECO:0008006" key="5">
    <source>
        <dbReference type="Google" id="ProtNLM"/>
    </source>
</evidence>
<proteinExistence type="inferred from homology"/>
<comment type="similarity">
    <text evidence="1">Belongs to the ustYa family.</text>
</comment>
<feature type="signal peptide" evidence="2">
    <location>
        <begin position="1"/>
        <end position="22"/>
    </location>
</feature>
<evidence type="ECO:0000313" key="4">
    <source>
        <dbReference type="Proteomes" id="UP001215712"/>
    </source>
</evidence>
<dbReference type="PANTHER" id="PTHR33365">
    <property type="entry name" value="YALI0B05434P"/>
    <property type="match status" value="1"/>
</dbReference>
<dbReference type="AlphaFoldDB" id="A0AAD6MZL1"/>
<keyword evidence="2" id="KW-0732">Signal</keyword>
<protein>
    <recommendedName>
        <fullName evidence="5">Oxidase ustYa</fullName>
    </recommendedName>
</protein>
<reference evidence="3" key="2">
    <citation type="submission" date="2023-01" db="EMBL/GenBank/DDBJ databases">
        <authorList>
            <person name="Petersen C."/>
        </authorList>
    </citation>
    <scope>NUCLEOTIDE SEQUENCE</scope>
    <source>
        <strain evidence="3">IBT 17514</strain>
    </source>
</reference>
<keyword evidence="4" id="KW-1185">Reference proteome</keyword>
<organism evidence="3 4">
    <name type="scientific">Penicillium malachiteum</name>
    <dbReference type="NCBI Taxonomy" id="1324776"/>
    <lineage>
        <taxon>Eukaryota</taxon>
        <taxon>Fungi</taxon>
        <taxon>Dikarya</taxon>
        <taxon>Ascomycota</taxon>
        <taxon>Pezizomycotina</taxon>
        <taxon>Eurotiomycetes</taxon>
        <taxon>Eurotiomycetidae</taxon>
        <taxon>Eurotiales</taxon>
        <taxon>Aspergillaceae</taxon>
        <taxon>Penicillium</taxon>
    </lineage>
</organism>
<dbReference type="EMBL" id="JAQJAN010000002">
    <property type="protein sequence ID" value="KAJ5738045.1"/>
    <property type="molecule type" value="Genomic_DNA"/>
</dbReference>
<dbReference type="Pfam" id="PF11807">
    <property type="entry name" value="UstYa"/>
    <property type="match status" value="1"/>
</dbReference>
<dbReference type="PANTHER" id="PTHR33365:SF13">
    <property type="entry name" value="TAT PATHWAY SIGNAL SEQUENCE"/>
    <property type="match status" value="1"/>
</dbReference>
<evidence type="ECO:0000313" key="3">
    <source>
        <dbReference type="EMBL" id="KAJ5738045.1"/>
    </source>
</evidence>
<sequence>MPQVGVLVLGSAILYCIRVSVPAWTAAMHDKHESEHDPLVTKELDYSRYWGFNDESEKSKTRRFSLGYFILIQPREKHQHQLDEYGSLSQFNKSWDYSNHSTVGEPHEGRIFYYETWEDMASHHGLVSVTEEWAAQHGLPPSAPTPDTPGELVYQMDGFHAMHCLHMIRENLLENYHFDDHTRHCLDYIRHTLMCNVDVTLAGLDKRNLLGAKSSYAIHTCRDYDAVVRWSVANRWDNVSEWLANNL</sequence>
<accession>A0AAD6MZL1</accession>
<evidence type="ECO:0000256" key="1">
    <source>
        <dbReference type="ARBA" id="ARBA00035112"/>
    </source>
</evidence>